<protein>
    <recommendedName>
        <fullName evidence="2">Rhamnosyl O-methyltransferase</fullName>
    </recommendedName>
</protein>
<comment type="caution">
    <text evidence="1">The sequence shown here is derived from an EMBL/GenBank/DDBJ whole genome shotgun (WGS) entry which is preliminary data.</text>
</comment>
<dbReference type="EMBL" id="BARV01028689">
    <property type="protein sequence ID" value="GAI36456.1"/>
    <property type="molecule type" value="Genomic_DNA"/>
</dbReference>
<gene>
    <name evidence="1" type="ORF">S06H3_45876</name>
</gene>
<evidence type="ECO:0000313" key="1">
    <source>
        <dbReference type="EMBL" id="GAI36456.1"/>
    </source>
</evidence>
<accession>X1P212</accession>
<proteinExistence type="predicted"/>
<name>X1P212_9ZZZZ</name>
<organism evidence="1">
    <name type="scientific">marine sediment metagenome</name>
    <dbReference type="NCBI Taxonomy" id="412755"/>
    <lineage>
        <taxon>unclassified sequences</taxon>
        <taxon>metagenomes</taxon>
        <taxon>ecological metagenomes</taxon>
    </lineage>
</organism>
<feature type="non-terminal residue" evidence="1">
    <location>
        <position position="115"/>
    </location>
</feature>
<reference evidence="1" key="1">
    <citation type="journal article" date="2014" name="Front. Microbiol.">
        <title>High frequency of phylogenetically diverse reductive dehalogenase-homologous genes in deep subseafloor sedimentary metagenomes.</title>
        <authorList>
            <person name="Kawai M."/>
            <person name="Futagami T."/>
            <person name="Toyoda A."/>
            <person name="Takaki Y."/>
            <person name="Nishi S."/>
            <person name="Hori S."/>
            <person name="Arai W."/>
            <person name="Tsubouchi T."/>
            <person name="Morono Y."/>
            <person name="Uchiyama I."/>
            <person name="Ito T."/>
            <person name="Fujiyama A."/>
            <person name="Inagaki F."/>
            <person name="Takami H."/>
        </authorList>
    </citation>
    <scope>NUCLEOTIDE SEQUENCE</scope>
    <source>
        <strain evidence="1">Expedition CK06-06</strain>
    </source>
</reference>
<dbReference type="AlphaFoldDB" id="X1P212"/>
<evidence type="ECO:0008006" key="2">
    <source>
        <dbReference type="Google" id="ProtNLM"/>
    </source>
</evidence>
<sequence>MKEINPFGKQISHMDHELCTRDRWRKTFLGVAQAHTYWLYQVIDDILNENQQICGIIEIGTYRGALSMFLALECYERELKPLLTFDTRKFFSRRTMRYLPRLFELLEVDFVLQDC</sequence>